<dbReference type="InterPro" id="IPR037294">
    <property type="entry name" value="ABC_BtuC-like"/>
</dbReference>
<feature type="transmembrane region" description="Helical" evidence="8">
    <location>
        <begin position="69"/>
        <end position="89"/>
    </location>
</feature>
<keyword evidence="10" id="KW-1185">Reference proteome</keyword>
<feature type="transmembrane region" description="Helical" evidence="8">
    <location>
        <begin position="162"/>
        <end position="184"/>
    </location>
</feature>
<dbReference type="OrthoDB" id="9792889at2"/>
<proteinExistence type="inferred from homology"/>
<evidence type="ECO:0000256" key="8">
    <source>
        <dbReference type="SAM" id="Phobius"/>
    </source>
</evidence>
<keyword evidence="7 8" id="KW-0472">Membrane</keyword>
<evidence type="ECO:0000313" key="10">
    <source>
        <dbReference type="Proteomes" id="UP000254664"/>
    </source>
</evidence>
<feature type="transmembrane region" description="Helical" evidence="8">
    <location>
        <begin position="204"/>
        <end position="223"/>
    </location>
</feature>
<evidence type="ECO:0000313" key="9">
    <source>
        <dbReference type="EMBL" id="SUY46018.1"/>
    </source>
</evidence>
<evidence type="ECO:0000256" key="5">
    <source>
        <dbReference type="ARBA" id="ARBA00022692"/>
    </source>
</evidence>
<dbReference type="GO" id="GO:0005886">
    <property type="term" value="C:plasma membrane"/>
    <property type="evidence" value="ECO:0007669"/>
    <property type="project" value="UniProtKB-SubCell"/>
</dbReference>
<gene>
    <name evidence="9" type="primary">fhuG2</name>
    <name evidence="9" type="ORF">NCTC9836_00556</name>
</gene>
<dbReference type="FunFam" id="1.10.3470.10:FF:000001">
    <property type="entry name" value="Vitamin B12 ABC transporter permease BtuC"/>
    <property type="match status" value="1"/>
</dbReference>
<name>A0A381J5J2_9CLOT</name>
<dbReference type="Gene3D" id="1.10.3470.10">
    <property type="entry name" value="ABC transporter involved in vitamin B12 uptake, BtuC"/>
    <property type="match status" value="1"/>
</dbReference>
<dbReference type="InterPro" id="IPR000522">
    <property type="entry name" value="ABC_transptr_permease_BtuC"/>
</dbReference>
<dbReference type="RefSeq" id="WP_115640369.1">
    <property type="nucleotide sequence ID" value="NZ_UFWZ01000001.1"/>
</dbReference>
<comment type="similarity">
    <text evidence="2">Belongs to the binding-protein-dependent transport system permease family. FecCD subfamily.</text>
</comment>
<accession>A0A381J5J2</accession>
<dbReference type="PANTHER" id="PTHR30472:SF64">
    <property type="entry name" value="IRON(3+)-HYDROXAMATE IMPORT SYSTEM PERMEASE PROTEIN FHUG"/>
    <property type="match status" value="1"/>
</dbReference>
<keyword evidence="6 8" id="KW-1133">Transmembrane helix</keyword>
<feature type="transmembrane region" description="Helical" evidence="8">
    <location>
        <begin position="292"/>
        <end position="315"/>
    </location>
</feature>
<dbReference type="CDD" id="cd06550">
    <property type="entry name" value="TM_ABC_iron-siderophores_like"/>
    <property type="match status" value="1"/>
</dbReference>
<dbReference type="AlphaFoldDB" id="A0A381J5J2"/>
<keyword evidence="5 8" id="KW-0812">Transmembrane</keyword>
<dbReference type="Pfam" id="PF01032">
    <property type="entry name" value="FecCD"/>
    <property type="match status" value="1"/>
</dbReference>
<feature type="transmembrane region" description="Helical" evidence="8">
    <location>
        <begin position="252"/>
        <end position="280"/>
    </location>
</feature>
<evidence type="ECO:0000256" key="7">
    <source>
        <dbReference type="ARBA" id="ARBA00023136"/>
    </source>
</evidence>
<dbReference type="GO" id="GO:0022857">
    <property type="term" value="F:transmembrane transporter activity"/>
    <property type="evidence" value="ECO:0007669"/>
    <property type="project" value="InterPro"/>
</dbReference>
<evidence type="ECO:0000256" key="2">
    <source>
        <dbReference type="ARBA" id="ARBA00007935"/>
    </source>
</evidence>
<comment type="subcellular location">
    <subcellularLocation>
        <location evidence="1">Cell membrane</location>
        <topology evidence="1">Multi-pass membrane protein</topology>
    </subcellularLocation>
</comment>
<keyword evidence="3" id="KW-0813">Transport</keyword>
<dbReference type="GO" id="GO:0033214">
    <property type="term" value="P:siderophore-iron import into cell"/>
    <property type="evidence" value="ECO:0007669"/>
    <property type="project" value="TreeGrafter"/>
</dbReference>
<feature type="transmembrane region" description="Helical" evidence="8">
    <location>
        <begin position="128"/>
        <end position="150"/>
    </location>
</feature>
<dbReference type="PANTHER" id="PTHR30472">
    <property type="entry name" value="FERRIC ENTEROBACTIN TRANSPORT SYSTEM PERMEASE PROTEIN"/>
    <property type="match status" value="1"/>
</dbReference>
<dbReference type="SUPFAM" id="SSF81345">
    <property type="entry name" value="ABC transporter involved in vitamin B12 uptake, BtuC"/>
    <property type="match status" value="1"/>
</dbReference>
<sequence>MDRDDIFIKENKRKIRGVILIAILCLLILITFVISMNTGYIRLSPSDVTRTLFGGGSKKENLILFDFRLPRIVISIMVGAGLAMSGCIMQGISQNALADPGILGINAGAGLMVVLFISFFPVSGIGSIFLLPALAFIGAGLTAILIYILAYNKNKGLSPTRLILTGIAVQSGISAVMIILTIRLKPEQFQFVSIWLAGSIWGSNWKFVLALLPWLVVFIPFAFYKARILNVLSMGDQIAMGLGVAVEKERRILLASSVALAGPCVAISGGISFVGLIAPHISKRLVGPKHQLLLPVSALTGSLLVILADTLGRFIVQPAEIPTGIVVAIIGAPYFLYLLARTKD</sequence>
<feature type="transmembrane region" description="Helical" evidence="8">
    <location>
        <begin position="18"/>
        <end position="41"/>
    </location>
</feature>
<evidence type="ECO:0000256" key="6">
    <source>
        <dbReference type="ARBA" id="ARBA00022989"/>
    </source>
</evidence>
<dbReference type="Proteomes" id="UP000254664">
    <property type="component" value="Unassembled WGS sequence"/>
</dbReference>
<dbReference type="EMBL" id="UFWZ01000001">
    <property type="protein sequence ID" value="SUY46018.1"/>
    <property type="molecule type" value="Genomic_DNA"/>
</dbReference>
<reference evidence="9 10" key="1">
    <citation type="submission" date="2018-06" db="EMBL/GenBank/DDBJ databases">
        <authorList>
            <consortium name="Pathogen Informatics"/>
            <person name="Doyle S."/>
        </authorList>
    </citation>
    <scope>NUCLEOTIDE SEQUENCE [LARGE SCALE GENOMIC DNA]</scope>
    <source>
        <strain evidence="9 10">NCTC9836</strain>
    </source>
</reference>
<protein>
    <submittedName>
        <fullName evidence="9">Ferrichrome ABC transporter permease protein FhuG</fullName>
    </submittedName>
</protein>
<evidence type="ECO:0000256" key="4">
    <source>
        <dbReference type="ARBA" id="ARBA00022475"/>
    </source>
</evidence>
<organism evidence="9 10">
    <name type="scientific">Clostridium putrefaciens</name>
    <dbReference type="NCBI Taxonomy" id="99675"/>
    <lineage>
        <taxon>Bacteria</taxon>
        <taxon>Bacillati</taxon>
        <taxon>Bacillota</taxon>
        <taxon>Clostridia</taxon>
        <taxon>Eubacteriales</taxon>
        <taxon>Clostridiaceae</taxon>
        <taxon>Clostridium</taxon>
    </lineage>
</organism>
<evidence type="ECO:0000256" key="3">
    <source>
        <dbReference type="ARBA" id="ARBA00022448"/>
    </source>
</evidence>
<evidence type="ECO:0000256" key="1">
    <source>
        <dbReference type="ARBA" id="ARBA00004651"/>
    </source>
</evidence>
<feature type="transmembrane region" description="Helical" evidence="8">
    <location>
        <begin position="101"/>
        <end position="122"/>
    </location>
</feature>
<feature type="transmembrane region" description="Helical" evidence="8">
    <location>
        <begin position="321"/>
        <end position="340"/>
    </location>
</feature>
<keyword evidence="4" id="KW-1003">Cell membrane</keyword>